<feature type="transmembrane region" description="Helical" evidence="1">
    <location>
        <begin position="98"/>
        <end position="121"/>
    </location>
</feature>
<keyword evidence="3" id="KW-1185">Reference proteome</keyword>
<feature type="transmembrane region" description="Helical" evidence="1">
    <location>
        <begin position="221"/>
        <end position="243"/>
    </location>
</feature>
<evidence type="ECO:0000313" key="2">
    <source>
        <dbReference type="EMBL" id="MFB0841382.1"/>
    </source>
</evidence>
<keyword evidence="1" id="KW-1133">Transmembrane helix</keyword>
<reference evidence="2 3" key="1">
    <citation type="submission" date="2024-09" db="EMBL/GenBank/DDBJ databases">
        <authorList>
            <person name="Makale K.P.P."/>
            <person name="Makhzoum A."/>
            <person name="Rantong G."/>
            <person name="Rahube T.O."/>
        </authorList>
    </citation>
    <scope>NUCLEOTIDE SEQUENCE [LARGE SCALE GENOMIC DNA]</scope>
    <source>
        <strain evidence="2 3">KM_D13</strain>
    </source>
</reference>
<dbReference type="Proteomes" id="UP001575622">
    <property type="component" value="Unassembled WGS sequence"/>
</dbReference>
<sequence>MNLIINLIFFREWWKRYYMQNKRLSRTKYRSRTIKLTKVGIFPEDTIGMITEFYLNKLSKKELLYKQLPLIYQILTLLPPLAMLVFMIKGAINQNMLFILLSIICGGLTLVLEYIVLHYVLTKKYEMKCAFFKIKETLLSMRKYREALLKEWLKDHYVDTSSKLNSLANILERQAEKKSRVFMLTTLGLLFLPVWGEYVSWRYNTVPKEQHEKAIETMIDLIPIALVTFIIVIFLSFIVRFLANSKKTELMNLVNIIRRISFEKELLG</sequence>
<evidence type="ECO:0000256" key="1">
    <source>
        <dbReference type="SAM" id="Phobius"/>
    </source>
</evidence>
<evidence type="ECO:0000313" key="3">
    <source>
        <dbReference type="Proteomes" id="UP001575622"/>
    </source>
</evidence>
<accession>A0ABV4UU75</accession>
<organism evidence="2 3">
    <name type="scientific">Paenibacillus oleatilyticus</name>
    <dbReference type="NCBI Taxonomy" id="2594886"/>
    <lineage>
        <taxon>Bacteria</taxon>
        <taxon>Bacillati</taxon>
        <taxon>Bacillota</taxon>
        <taxon>Bacilli</taxon>
        <taxon>Bacillales</taxon>
        <taxon>Paenibacillaceae</taxon>
        <taxon>Paenibacillus</taxon>
    </lineage>
</organism>
<gene>
    <name evidence="2" type="ORF">ACEU3E_04315</name>
</gene>
<comment type="caution">
    <text evidence="2">The sequence shown here is derived from an EMBL/GenBank/DDBJ whole genome shotgun (WGS) entry which is preliminary data.</text>
</comment>
<proteinExistence type="predicted"/>
<dbReference type="RefSeq" id="WP_373948843.1">
    <property type="nucleotide sequence ID" value="NZ_JBHDLN010000002.1"/>
</dbReference>
<feature type="transmembrane region" description="Helical" evidence="1">
    <location>
        <begin position="181"/>
        <end position="201"/>
    </location>
</feature>
<name>A0ABV4UU75_9BACL</name>
<feature type="transmembrane region" description="Helical" evidence="1">
    <location>
        <begin position="70"/>
        <end position="92"/>
    </location>
</feature>
<keyword evidence="1" id="KW-0812">Transmembrane</keyword>
<protein>
    <submittedName>
        <fullName evidence="2">Uncharacterized protein</fullName>
    </submittedName>
</protein>
<keyword evidence="1" id="KW-0472">Membrane</keyword>
<dbReference type="EMBL" id="JBHDLN010000002">
    <property type="protein sequence ID" value="MFB0841382.1"/>
    <property type="molecule type" value="Genomic_DNA"/>
</dbReference>